<dbReference type="CDD" id="cd07563">
    <property type="entry name" value="Peptidase_S41_IRBP"/>
    <property type="match status" value="1"/>
</dbReference>
<sequence>MYRLPQLPRLAIGILLMFFQSMPAQWEAIDNPQENFDALWETFHKRYANFDLKRVDWNQIQTKYGQQVTPETTNRQLFEIGCAMLQELNDGHVTLEADFEERDLECGPSYTFAIEKAFPIQEKWDAFKGIMDARLKAFGFSEAQYQKVSKDAHFQYRTHARFGYIRIDEMPGPTFGKLDKALNKALQNMQTSEAVILDLRFNGGGWDKNSYTIANRFVNEKKLGHYKETRIKDTQNFTKKKAWYLKPHGKFRFRKKLIILTSDFTASAAEVFLLAMHRQPQVVLIGQTTEGIFSDMYEFKLPNGWEVSLSHMRFYDAQMTNYEGIGIQPAIEVKNSPDDLTHKTDAVLNRAFEYLQTLNRNMEQ</sequence>
<dbReference type="Proteomes" id="UP000219559">
    <property type="component" value="Unassembled WGS sequence"/>
</dbReference>
<evidence type="ECO:0000256" key="1">
    <source>
        <dbReference type="SAM" id="SignalP"/>
    </source>
</evidence>
<comment type="caution">
    <text evidence="3">The sequence shown here is derived from an EMBL/GenBank/DDBJ whole genome shotgun (WGS) entry which is preliminary data.</text>
</comment>
<dbReference type="PANTHER" id="PTHR11261">
    <property type="entry name" value="INTERPHOTORECEPTOR RETINOID-BINDING PROTEIN"/>
    <property type="match status" value="1"/>
</dbReference>
<dbReference type="Gene3D" id="3.90.226.10">
    <property type="entry name" value="2-enoyl-CoA Hydratase, Chain A, domain 1"/>
    <property type="match status" value="1"/>
</dbReference>
<evidence type="ECO:0000313" key="4">
    <source>
        <dbReference type="Proteomes" id="UP000219559"/>
    </source>
</evidence>
<protein>
    <recommendedName>
        <fullName evidence="2">Tail specific protease domain-containing protein</fullName>
    </recommendedName>
</protein>
<dbReference type="EMBL" id="NBWU01000007">
    <property type="protein sequence ID" value="PCE62875.1"/>
    <property type="molecule type" value="Genomic_DNA"/>
</dbReference>
<dbReference type="InterPro" id="IPR028204">
    <property type="entry name" value="Tricorn_C1"/>
</dbReference>
<dbReference type="AlphaFoldDB" id="A0A2A4G564"/>
<dbReference type="RefSeq" id="WP_097440984.1">
    <property type="nucleotide sequence ID" value="NZ_KZ300477.1"/>
</dbReference>
<name>A0A2A4G564_9FLAO</name>
<feature type="chain" id="PRO_5011974751" description="Tail specific protease domain-containing protein" evidence="1">
    <location>
        <begin position="27"/>
        <end position="364"/>
    </location>
</feature>
<dbReference type="PANTHER" id="PTHR11261:SF3">
    <property type="entry name" value="RETINOL-BINDING PROTEIN 3"/>
    <property type="match status" value="1"/>
</dbReference>
<dbReference type="GO" id="GO:0006508">
    <property type="term" value="P:proteolysis"/>
    <property type="evidence" value="ECO:0007669"/>
    <property type="project" value="InterPro"/>
</dbReference>
<dbReference type="InterPro" id="IPR005151">
    <property type="entry name" value="Tail-specific_protease"/>
</dbReference>
<dbReference type="OrthoDB" id="6397760at2"/>
<feature type="domain" description="Tail specific protease" evidence="2">
    <location>
        <begin position="128"/>
        <end position="334"/>
    </location>
</feature>
<keyword evidence="4" id="KW-1185">Reference proteome</keyword>
<accession>A0A2A4G564</accession>
<dbReference type="GO" id="GO:0008236">
    <property type="term" value="F:serine-type peptidase activity"/>
    <property type="evidence" value="ECO:0007669"/>
    <property type="project" value="InterPro"/>
</dbReference>
<organism evidence="3 4">
    <name type="scientific">Sediminicola luteus</name>
    <dbReference type="NCBI Taxonomy" id="319238"/>
    <lineage>
        <taxon>Bacteria</taxon>
        <taxon>Pseudomonadati</taxon>
        <taxon>Bacteroidota</taxon>
        <taxon>Flavobacteriia</taxon>
        <taxon>Flavobacteriales</taxon>
        <taxon>Flavobacteriaceae</taxon>
        <taxon>Sediminicola</taxon>
    </lineage>
</organism>
<reference evidence="3 4" key="1">
    <citation type="submission" date="2017-04" db="EMBL/GenBank/DDBJ databases">
        <title>A new member of the family Flavobacteriaceae isolated from ascidians.</title>
        <authorList>
            <person name="Chen L."/>
        </authorList>
    </citation>
    <scope>NUCLEOTIDE SEQUENCE [LARGE SCALE GENOMIC DNA]</scope>
    <source>
        <strain evidence="3 4">HQA918</strain>
    </source>
</reference>
<dbReference type="Pfam" id="PF03572">
    <property type="entry name" value="Peptidase_S41"/>
    <property type="match status" value="1"/>
</dbReference>
<dbReference type="InterPro" id="IPR029045">
    <property type="entry name" value="ClpP/crotonase-like_dom_sf"/>
</dbReference>
<dbReference type="SUPFAM" id="SSF52096">
    <property type="entry name" value="ClpP/crotonase"/>
    <property type="match status" value="1"/>
</dbReference>
<dbReference type="Gene3D" id="3.30.750.44">
    <property type="match status" value="1"/>
</dbReference>
<feature type="signal peptide" evidence="1">
    <location>
        <begin position="1"/>
        <end position="26"/>
    </location>
</feature>
<proteinExistence type="predicted"/>
<evidence type="ECO:0000313" key="3">
    <source>
        <dbReference type="EMBL" id="PCE62875.1"/>
    </source>
</evidence>
<dbReference type="Pfam" id="PF14684">
    <property type="entry name" value="Tricorn_C1"/>
    <property type="match status" value="1"/>
</dbReference>
<keyword evidence="1" id="KW-0732">Signal</keyword>
<dbReference type="SMART" id="SM00245">
    <property type="entry name" value="TSPc"/>
    <property type="match status" value="1"/>
</dbReference>
<evidence type="ECO:0000259" key="2">
    <source>
        <dbReference type="SMART" id="SM00245"/>
    </source>
</evidence>
<gene>
    <name evidence="3" type="ORF">B7P33_16490</name>
</gene>